<protein>
    <submittedName>
        <fullName evidence="1">Alkaline phosphatase family protein</fullName>
    </submittedName>
</protein>
<gene>
    <name evidence="1" type="ORF">PQR01_36340</name>
</gene>
<evidence type="ECO:0000313" key="1">
    <source>
        <dbReference type="EMBL" id="MFM0108734.1"/>
    </source>
</evidence>
<name>A0ACC7NN73_9BURK</name>
<dbReference type="Proteomes" id="UP001629235">
    <property type="component" value="Unassembled WGS sequence"/>
</dbReference>
<keyword evidence="2" id="KW-1185">Reference proteome</keyword>
<dbReference type="EMBL" id="JAQQDW010000135">
    <property type="protein sequence ID" value="MFM0108734.1"/>
    <property type="molecule type" value="Genomic_DNA"/>
</dbReference>
<comment type="caution">
    <text evidence="1">The sequence shown here is derived from an EMBL/GenBank/DDBJ whole genome shotgun (WGS) entry which is preliminary data.</text>
</comment>
<accession>A0ACC7NN73</accession>
<reference evidence="1 2" key="1">
    <citation type="journal article" date="2024" name="Chem. Sci.">
        <title>Discovery of megapolipeptins by genome mining of a Burkholderiales bacteria collection.</title>
        <authorList>
            <person name="Paulo B.S."/>
            <person name="Recchia M.J.J."/>
            <person name="Lee S."/>
            <person name="Fergusson C.H."/>
            <person name="Romanowski S.B."/>
            <person name="Hernandez A."/>
            <person name="Krull N."/>
            <person name="Liu D.Y."/>
            <person name="Cavanagh H."/>
            <person name="Bos A."/>
            <person name="Gray C.A."/>
            <person name="Murphy B.T."/>
            <person name="Linington R.G."/>
            <person name="Eustaquio A.S."/>
        </authorList>
    </citation>
    <scope>NUCLEOTIDE SEQUENCE [LARGE SCALE GENOMIC DNA]</scope>
    <source>
        <strain evidence="1 2">RL18-126-BIB-B</strain>
    </source>
</reference>
<organism evidence="1 2">
    <name type="scientific">Paraburkholderia rhynchosiae</name>
    <dbReference type="NCBI Taxonomy" id="487049"/>
    <lineage>
        <taxon>Bacteria</taxon>
        <taxon>Pseudomonadati</taxon>
        <taxon>Pseudomonadota</taxon>
        <taxon>Betaproteobacteria</taxon>
        <taxon>Burkholderiales</taxon>
        <taxon>Burkholderiaceae</taxon>
        <taxon>Paraburkholderia</taxon>
    </lineage>
</organism>
<proteinExistence type="predicted"/>
<evidence type="ECO:0000313" key="2">
    <source>
        <dbReference type="Proteomes" id="UP001629235"/>
    </source>
</evidence>
<sequence>RQPLLVISPWAKSNFVDHTLTHQTSVLRFIEDNWKLGFIDGPVAPPAGTGSVDRHANSLDNMFDFEREPNLRPLILDQVTGAVVKGDSDDGKRRD</sequence>
<feature type="non-terminal residue" evidence="1">
    <location>
        <position position="1"/>
    </location>
</feature>